<proteinExistence type="predicted"/>
<accession>A0AAE0FYI5</accession>
<comment type="caution">
    <text evidence="1">The sequence shown here is derived from an EMBL/GenBank/DDBJ whole genome shotgun (WGS) entry which is preliminary data.</text>
</comment>
<name>A0AAE0FYI5_9CHLO</name>
<sequence>MEFPLGRREGQSEFLEEEKARCNDSRRISAKAEIPHRLGIERNEKGFGNRHSSWNTWGCRDVAFPWPPWPRELQALASEVASMPHEGENSSPNMG</sequence>
<gene>
    <name evidence="1" type="ORF">CYMTET_23118</name>
</gene>
<evidence type="ECO:0000313" key="2">
    <source>
        <dbReference type="Proteomes" id="UP001190700"/>
    </source>
</evidence>
<dbReference type="AlphaFoldDB" id="A0AAE0FYI5"/>
<protein>
    <submittedName>
        <fullName evidence="1">Uncharacterized protein</fullName>
    </submittedName>
</protein>
<dbReference type="EMBL" id="LGRX02011864">
    <property type="protein sequence ID" value="KAK3268379.1"/>
    <property type="molecule type" value="Genomic_DNA"/>
</dbReference>
<dbReference type="Proteomes" id="UP001190700">
    <property type="component" value="Unassembled WGS sequence"/>
</dbReference>
<reference evidence="1 2" key="1">
    <citation type="journal article" date="2015" name="Genome Biol. Evol.">
        <title>Comparative Genomics of a Bacterivorous Green Alga Reveals Evolutionary Causalities and Consequences of Phago-Mixotrophic Mode of Nutrition.</title>
        <authorList>
            <person name="Burns J.A."/>
            <person name="Paasch A."/>
            <person name="Narechania A."/>
            <person name="Kim E."/>
        </authorList>
    </citation>
    <scope>NUCLEOTIDE SEQUENCE [LARGE SCALE GENOMIC DNA]</scope>
    <source>
        <strain evidence="1 2">PLY_AMNH</strain>
    </source>
</reference>
<keyword evidence="2" id="KW-1185">Reference proteome</keyword>
<organism evidence="1 2">
    <name type="scientific">Cymbomonas tetramitiformis</name>
    <dbReference type="NCBI Taxonomy" id="36881"/>
    <lineage>
        <taxon>Eukaryota</taxon>
        <taxon>Viridiplantae</taxon>
        <taxon>Chlorophyta</taxon>
        <taxon>Pyramimonadophyceae</taxon>
        <taxon>Pyramimonadales</taxon>
        <taxon>Pyramimonadaceae</taxon>
        <taxon>Cymbomonas</taxon>
    </lineage>
</organism>
<evidence type="ECO:0000313" key="1">
    <source>
        <dbReference type="EMBL" id="KAK3268379.1"/>
    </source>
</evidence>